<accession>A0ACC4E1R0</accession>
<reference evidence="1" key="1">
    <citation type="submission" date="2024-12" db="EMBL/GenBank/DDBJ databases">
        <title>Comparative genomics and development of molecular markers within Purpureocillium lilacinum and among Purpureocillium species.</title>
        <authorList>
            <person name="Yeh Z.-Y."/>
            <person name="Ni N.-T."/>
            <person name="Lo P.-H."/>
            <person name="Mushyakhwo K."/>
            <person name="Lin C.-F."/>
            <person name="Nai Y.-S."/>
        </authorList>
    </citation>
    <scope>NUCLEOTIDE SEQUENCE</scope>
    <source>
        <strain evidence="1">NCHU-NPUST-175</strain>
    </source>
</reference>
<comment type="caution">
    <text evidence="1">The sequence shown here is derived from an EMBL/GenBank/DDBJ whole genome shotgun (WGS) entry which is preliminary data.</text>
</comment>
<evidence type="ECO:0000313" key="2">
    <source>
        <dbReference type="Proteomes" id="UP001638806"/>
    </source>
</evidence>
<proteinExistence type="predicted"/>
<gene>
    <name evidence="1" type="ORF">ACCO45_003587</name>
</gene>
<organism evidence="1 2">
    <name type="scientific">Purpureocillium lilacinum</name>
    <name type="common">Paecilomyces lilacinus</name>
    <dbReference type="NCBI Taxonomy" id="33203"/>
    <lineage>
        <taxon>Eukaryota</taxon>
        <taxon>Fungi</taxon>
        <taxon>Dikarya</taxon>
        <taxon>Ascomycota</taxon>
        <taxon>Pezizomycotina</taxon>
        <taxon>Sordariomycetes</taxon>
        <taxon>Hypocreomycetidae</taxon>
        <taxon>Hypocreales</taxon>
        <taxon>Ophiocordycipitaceae</taxon>
        <taxon>Purpureocillium</taxon>
    </lineage>
</organism>
<protein>
    <submittedName>
        <fullName evidence="1">Uncharacterized protein</fullName>
    </submittedName>
</protein>
<evidence type="ECO:0000313" key="1">
    <source>
        <dbReference type="EMBL" id="KAL3962064.1"/>
    </source>
</evidence>
<dbReference type="Proteomes" id="UP001638806">
    <property type="component" value="Unassembled WGS sequence"/>
</dbReference>
<dbReference type="EMBL" id="JBGNUJ010000003">
    <property type="protein sequence ID" value="KAL3962064.1"/>
    <property type="molecule type" value="Genomic_DNA"/>
</dbReference>
<keyword evidence="2" id="KW-1185">Reference proteome</keyword>
<name>A0ACC4E1R0_PURLI</name>
<sequence>MCRVQTHIHMAATRGSGISSQAQTTSMLAMTARPARRCLHYSERASQSITATSDDFPFSPEQRAGHGRDGLREKMGRLP</sequence>